<feature type="domain" description="Fibrinogen C-terminal" evidence="1">
    <location>
        <begin position="3"/>
        <end position="224"/>
    </location>
</feature>
<dbReference type="AlphaFoldDB" id="A0A7M5UT70"/>
<sequence length="224" mass="26453">MLAQAVHQNIDCQDWYDKGYKQSGVFFIYYERYKMKVWCKMYGAPYFVGMIEIQKRKDGSVNFNRTWNEYKVGFGDPATEYWLGNDNIHKLTYGRNMLLRIGADPFIGNSIYTIFENFFIENEANNYTIHTGTPHPNFDSYAVNGDWIFHDQKPFSTIDRDLNGFNCPFTYKCGWWFNYCFKMNFNGVYKFNEATTNRQGIIWTAFIGNEKSLKKSSLSITRMT</sequence>
<evidence type="ECO:0000313" key="3">
    <source>
        <dbReference type="Proteomes" id="UP000594262"/>
    </source>
</evidence>
<dbReference type="SUPFAM" id="SSF56496">
    <property type="entry name" value="Fibrinogen C-terminal domain-like"/>
    <property type="match status" value="1"/>
</dbReference>
<dbReference type="OrthoDB" id="7735550at2759"/>
<dbReference type="PROSITE" id="PS51406">
    <property type="entry name" value="FIBRINOGEN_C_2"/>
    <property type="match status" value="1"/>
</dbReference>
<dbReference type="InterPro" id="IPR036056">
    <property type="entry name" value="Fibrinogen-like_C"/>
</dbReference>
<dbReference type="GO" id="GO:0005615">
    <property type="term" value="C:extracellular space"/>
    <property type="evidence" value="ECO:0007669"/>
    <property type="project" value="TreeGrafter"/>
</dbReference>
<dbReference type="InterPro" id="IPR014716">
    <property type="entry name" value="Fibrinogen_a/b/g_C_1"/>
</dbReference>
<dbReference type="Proteomes" id="UP000594262">
    <property type="component" value="Unplaced"/>
</dbReference>
<dbReference type="EnsemblMetazoa" id="CLYHEMT000969.1">
    <property type="protein sequence ID" value="CLYHEMP000969.1"/>
    <property type="gene ID" value="CLYHEMG000969"/>
</dbReference>
<dbReference type="SMART" id="SM00186">
    <property type="entry name" value="FBG"/>
    <property type="match status" value="1"/>
</dbReference>
<organism evidence="2 3">
    <name type="scientific">Clytia hemisphaerica</name>
    <dbReference type="NCBI Taxonomy" id="252671"/>
    <lineage>
        <taxon>Eukaryota</taxon>
        <taxon>Metazoa</taxon>
        <taxon>Cnidaria</taxon>
        <taxon>Hydrozoa</taxon>
        <taxon>Hydroidolina</taxon>
        <taxon>Leptothecata</taxon>
        <taxon>Obeliida</taxon>
        <taxon>Clytiidae</taxon>
        <taxon>Clytia</taxon>
    </lineage>
</organism>
<dbReference type="InterPro" id="IPR050373">
    <property type="entry name" value="Fibrinogen_C-term_domain"/>
</dbReference>
<dbReference type="PANTHER" id="PTHR19143:SF185">
    <property type="entry name" value="ANGIOPOIETIN-RELATED PROTEIN 5"/>
    <property type="match status" value="1"/>
</dbReference>
<name>A0A7M5UT70_9CNID</name>
<reference evidence="2" key="1">
    <citation type="submission" date="2021-01" db="UniProtKB">
        <authorList>
            <consortium name="EnsemblMetazoa"/>
        </authorList>
    </citation>
    <scope>IDENTIFICATION</scope>
</reference>
<dbReference type="InterPro" id="IPR002181">
    <property type="entry name" value="Fibrinogen_a/b/g_C_dom"/>
</dbReference>
<keyword evidence="3" id="KW-1185">Reference proteome</keyword>
<protein>
    <recommendedName>
        <fullName evidence="1">Fibrinogen C-terminal domain-containing protein</fullName>
    </recommendedName>
</protein>
<dbReference type="Pfam" id="PF00147">
    <property type="entry name" value="Fibrinogen_C"/>
    <property type="match status" value="1"/>
</dbReference>
<evidence type="ECO:0000259" key="1">
    <source>
        <dbReference type="PROSITE" id="PS51406"/>
    </source>
</evidence>
<evidence type="ECO:0000313" key="2">
    <source>
        <dbReference type="EnsemblMetazoa" id="CLYHEMP000969.1"/>
    </source>
</evidence>
<dbReference type="Gene3D" id="3.90.215.10">
    <property type="entry name" value="Gamma Fibrinogen, chain A, domain 1"/>
    <property type="match status" value="1"/>
</dbReference>
<accession>A0A7M5UT70</accession>
<dbReference type="PANTHER" id="PTHR19143">
    <property type="entry name" value="FIBRINOGEN/TENASCIN/ANGIOPOEITIN"/>
    <property type="match status" value="1"/>
</dbReference>
<proteinExistence type="predicted"/>